<name>A0ABW5LSL9_9FLAO</name>
<keyword evidence="2" id="KW-1185">Reference proteome</keyword>
<dbReference type="EMBL" id="JBHULH010000003">
    <property type="protein sequence ID" value="MFD2567241.1"/>
    <property type="molecule type" value="Genomic_DNA"/>
</dbReference>
<protein>
    <submittedName>
        <fullName evidence="1">ABC transporter ATPase</fullName>
    </submittedName>
</protein>
<comment type="caution">
    <text evidence="1">The sequence shown here is derived from an EMBL/GenBank/DDBJ whole genome shotgun (WGS) entry which is preliminary data.</text>
</comment>
<gene>
    <name evidence="1" type="ORF">ACFSRZ_07650</name>
</gene>
<accession>A0ABW5LSL9</accession>
<reference evidence="2" key="1">
    <citation type="journal article" date="2019" name="Int. J. Syst. Evol. Microbiol.">
        <title>The Global Catalogue of Microorganisms (GCM) 10K type strain sequencing project: providing services to taxonomists for standard genome sequencing and annotation.</title>
        <authorList>
            <consortium name="The Broad Institute Genomics Platform"/>
            <consortium name="The Broad Institute Genome Sequencing Center for Infectious Disease"/>
            <person name="Wu L."/>
            <person name="Ma J."/>
        </authorList>
    </citation>
    <scope>NUCLEOTIDE SEQUENCE [LARGE SCALE GENOMIC DNA]</scope>
    <source>
        <strain evidence="2">KCTC 52127</strain>
    </source>
</reference>
<proteinExistence type="predicted"/>
<dbReference type="RefSeq" id="WP_379665949.1">
    <property type="nucleotide sequence ID" value="NZ_JBHULH010000003.1"/>
</dbReference>
<evidence type="ECO:0000313" key="1">
    <source>
        <dbReference type="EMBL" id="MFD2567241.1"/>
    </source>
</evidence>
<evidence type="ECO:0000313" key="2">
    <source>
        <dbReference type="Proteomes" id="UP001597508"/>
    </source>
</evidence>
<dbReference type="Proteomes" id="UP001597508">
    <property type="component" value="Unassembled WGS sequence"/>
</dbReference>
<sequence length="160" mass="19151">MLVSFESLSETAKVWIYPASRKFYKEELETVEEKVKTFVSEWKSDDADFKASYQFLYNRFIIVLAEDEDGKLTNQDIDTLVGFILQLQTEYELELLDKMNVCFKQGEYVQYKEIKEFKKLLKSKSVSSKTIVFDNLIQTKEELEHYWEVPITESWYNRFL</sequence>
<organism evidence="1 2">
    <name type="scientific">Pseudotenacibaculum haliotis</name>
    <dbReference type="NCBI Taxonomy" id="1862138"/>
    <lineage>
        <taxon>Bacteria</taxon>
        <taxon>Pseudomonadati</taxon>
        <taxon>Bacteroidota</taxon>
        <taxon>Flavobacteriia</taxon>
        <taxon>Flavobacteriales</taxon>
        <taxon>Flavobacteriaceae</taxon>
        <taxon>Pseudotenacibaculum</taxon>
    </lineage>
</organism>